<proteinExistence type="predicted"/>
<dbReference type="GO" id="GO:0009295">
    <property type="term" value="C:nucleoid"/>
    <property type="evidence" value="ECO:0007669"/>
    <property type="project" value="InterPro"/>
</dbReference>
<evidence type="ECO:0000313" key="2">
    <source>
        <dbReference type="Proteomes" id="UP001297540"/>
    </source>
</evidence>
<gene>
    <name evidence="1" type="ORF">L4V69_20980</name>
</gene>
<sequence>MNMPEEKIISKDSAQSSPHQMIVLNAITADLFKAQNGALTYYDAKIGKNWDLKKNTALDFVKVIERKFAKNNKFHGYFSPKNQHMAPVVLQEFVDGKIRFEQLVKAFVDNACDEANLPTRGTLTLGHLVMVHYKTQNDADDVGRFLAVLVGKQDGFDFDSDLQPVDLTSINTSELRHAAMFDLTLFKETFPKNDGDAYLKFITGKSKSAFLKDAFGCSDHIPNRDSVEQVRAAVLDFLNDPSIPESRRLKIVNGVTMHLVVAAKKNISVSIQDIQKVINDSLPLGSNKIDGFSGFVNDGGYTISERFQPTRISAQLLQNVEIADPQAGFKCSINIQSISYADAEDRKIITVDEDLTSINIPLTPQAREVIKKILGGKGELDQQRTDTVDTASGQ</sequence>
<dbReference type="Pfam" id="PF04245">
    <property type="entry name" value="NA37"/>
    <property type="match status" value="1"/>
</dbReference>
<dbReference type="EMBL" id="CP136986">
    <property type="protein sequence ID" value="WOS74986.1"/>
    <property type="molecule type" value="Genomic_DNA"/>
</dbReference>
<name>A0AAQ3QYT7_PSEAI</name>
<protein>
    <submittedName>
        <fullName evidence="1">Nucleoid-associated protein</fullName>
    </submittedName>
</protein>
<reference evidence="1" key="2">
    <citation type="submission" date="2023-10" db="EMBL/GenBank/DDBJ databases">
        <title>Pathogen: clinical or host-associated sample.</title>
        <authorList>
            <person name="Hergert J."/>
            <person name="Casey R."/>
            <person name="Wagner J."/>
            <person name="Young E.L."/>
            <person name="Oakeson K.F."/>
        </authorList>
    </citation>
    <scope>NUCLEOTIDE SEQUENCE</scope>
    <source>
        <strain evidence="1">2021CK-01020</strain>
    </source>
</reference>
<dbReference type="AlphaFoldDB" id="A0AAQ3QYT7"/>
<organism evidence="1 2">
    <name type="scientific">Pseudomonas aeruginosa</name>
    <dbReference type="NCBI Taxonomy" id="287"/>
    <lineage>
        <taxon>Bacteria</taxon>
        <taxon>Pseudomonadati</taxon>
        <taxon>Pseudomonadota</taxon>
        <taxon>Gammaproteobacteria</taxon>
        <taxon>Pseudomonadales</taxon>
        <taxon>Pseudomonadaceae</taxon>
        <taxon>Pseudomonas</taxon>
    </lineage>
</organism>
<dbReference type="InterPro" id="IPR007358">
    <property type="entry name" value="Nucleoid_associated_NdpA"/>
</dbReference>
<accession>A0AAQ3QYT7</accession>
<evidence type="ECO:0000313" key="1">
    <source>
        <dbReference type="EMBL" id="WOS74986.1"/>
    </source>
</evidence>
<dbReference type="RefSeq" id="WP_003088284.1">
    <property type="nucleotide sequence ID" value="NZ_AP014622.1"/>
</dbReference>
<reference evidence="1" key="1">
    <citation type="submission" date="2023-06" db="EMBL/GenBank/DDBJ databases">
        <authorList>
            <consortium name="Clinical and Environmental Microbiology Branch: Whole genome sequencing antimicrobial resistance pathogens in the healthcare setting"/>
        </authorList>
    </citation>
    <scope>NUCLEOTIDE SEQUENCE</scope>
    <source>
        <strain evidence="1">2021CK-01020</strain>
    </source>
</reference>
<dbReference type="Proteomes" id="UP001297540">
    <property type="component" value="Chromosome"/>
</dbReference>